<dbReference type="AlphaFoldDB" id="A0A078B245"/>
<organism evidence="1 2">
    <name type="scientific">Stylonychia lemnae</name>
    <name type="common">Ciliate</name>
    <dbReference type="NCBI Taxonomy" id="5949"/>
    <lineage>
        <taxon>Eukaryota</taxon>
        <taxon>Sar</taxon>
        <taxon>Alveolata</taxon>
        <taxon>Ciliophora</taxon>
        <taxon>Intramacronucleata</taxon>
        <taxon>Spirotrichea</taxon>
        <taxon>Stichotrichia</taxon>
        <taxon>Sporadotrichida</taxon>
        <taxon>Oxytrichidae</taxon>
        <taxon>Stylonychinae</taxon>
        <taxon>Stylonychia</taxon>
    </lineage>
</organism>
<dbReference type="Proteomes" id="UP000039865">
    <property type="component" value="Unassembled WGS sequence"/>
</dbReference>
<evidence type="ECO:0000313" key="2">
    <source>
        <dbReference type="Proteomes" id="UP000039865"/>
    </source>
</evidence>
<evidence type="ECO:0000313" key="1">
    <source>
        <dbReference type="EMBL" id="CDW88336.1"/>
    </source>
</evidence>
<reference evidence="1 2" key="1">
    <citation type="submission" date="2014-06" db="EMBL/GenBank/DDBJ databases">
        <authorList>
            <person name="Swart Estienne"/>
        </authorList>
    </citation>
    <scope>NUCLEOTIDE SEQUENCE [LARGE SCALE GENOMIC DNA]</scope>
    <source>
        <strain evidence="1 2">130c</strain>
    </source>
</reference>
<protein>
    <submittedName>
        <fullName evidence="1">Uncharacterized protein</fullName>
    </submittedName>
</protein>
<dbReference type="InParanoid" id="A0A078B245"/>
<name>A0A078B245_STYLE</name>
<accession>A0A078B245</accession>
<gene>
    <name evidence="1" type="primary">Contig3216.g3436</name>
    <name evidence="1" type="ORF">STYLEM_17457</name>
</gene>
<keyword evidence="2" id="KW-1185">Reference proteome</keyword>
<sequence>MDHSKFKNLSQIFQINTFTSGVVMRSLIQKFLNQKFSRQHPPSNISTNQVVNKINGSTNIGRKNPPIKKNSNKQMTLSQQMNKKLKQKPILSLNATQSMHFPVKKGQDQANNNQRSIVFMKRRVHSLGEESQILQEPSVVFDAQRNSKQSLLNTRNKIMAAKAFEKISNQDLLSKSQMEKSNLNQTQQQFLSLQPIQLGVKEKIDSNQITQNLLKVGQSILKDANKDISELSQIKQQPQNSQKQQQIRRINHKLRATNYQNFHKNN</sequence>
<dbReference type="EMBL" id="CCKQ01016463">
    <property type="protein sequence ID" value="CDW88336.1"/>
    <property type="molecule type" value="Genomic_DNA"/>
</dbReference>
<proteinExistence type="predicted"/>